<gene>
    <name evidence="3" type="primary">LOC101493792</name>
</gene>
<sequence>MGTKVQNLQGYYSMRDLNEESSSCGWPLFYGDKTLKNGKYYDNYLPSSTTDVCSVHDKDVVKRMMLEHEAVFKNQVYELHRLYRIQRDLMNDFKRKELHRNQTPVEASICTGPLTSQITTEEGRKWHVSGFPVGNSAYAKTSVSGAAGGVHSPLGSIQGISNNAGPFLSPDVGVLESSRPSKVRRKMFDLQLPADEYVDTDESEKISDEKTSGSTLFLPDRNCKNGKQDDVKLFGCNGKKTRSQDTLRSDQSLRGINGLADLNEPIQVDETYDSPCVHVLSNSCATTECVDVTASAKQKLQFSGLSRERLLNSCHGTDSWARNNGYLENNGNGKDIIPSVAEAGHAKSNLQPVPQVLKLEKSLLSSQKMQHSYGKAHEPVSDSLSGQSKADMWKEKTVSDLHVSGRNHEYSVNKHPESILPLHRPDLIPVTPSYDLSKSWSHSSATWGTASCSLSQKLMSVQTPPCLNASGAINMNSQSHQSNGKLEEFWPLNINPKPNPGIQCDAPLRNGFYPGSSSGSKEPSMNMSSISYDYLNHNNDRKLIPEHFINNGSTKYNEGSNSNCNEKKSGKDIDLNAILSNGSFSNNTVPRSGVGIMDGDAALSWLRAKTTCKNNVQNTDISSITAGETSFFHTALLSVKGETGKEPRGKFMQSLTSVSCSNDQRRNEVSESSSNKKILGVPIFDMSHISPKKELSSITSPKNRMFDMNLPCEANDVEFDKEGFTETVVSKTTSPRADADSRNQIDLNLSMSEDEGSFTTIPSANSKMKAEIDLEAPAVPESEDDIIAEEKQLETSLASPQVLQDAAENPQDDELVSNAAEAIVVLSSLSCDQVDHVIDSPSESPMLDPLSWFADVVSLCKDNLESKCDDSRGKDCEDNNEESSSKRFDYFEYMTLKIEETKEEDYMPKPLVPENFKVEETTSTLPTRTRKGPARRGRQKRDFQRDILPGIVSLSRHEVTEDLQTFGGIMRSTGHSWQSGLTRRNSSRNGRGRGRRRAQVTPSPSPPAATNETSTTLVQQLNNIDVALEDRSLTGWGKTTRRPRRQRCPASTPPLIPIT</sequence>
<evidence type="ECO:0000256" key="1">
    <source>
        <dbReference type="SAM" id="MobiDB-lite"/>
    </source>
</evidence>
<dbReference type="Pfam" id="PF05904">
    <property type="entry name" value="DUF863"/>
    <property type="match status" value="1"/>
</dbReference>
<dbReference type="InterPro" id="IPR008581">
    <property type="entry name" value="DUF863_pln"/>
</dbReference>
<accession>A0A1S2XJ54</accession>
<dbReference type="PANTHER" id="PTHR33167:SF37">
    <property type="entry name" value="DUF863 FAMILY PROTEIN"/>
    <property type="match status" value="1"/>
</dbReference>
<dbReference type="GeneID" id="101493792"/>
<protein>
    <submittedName>
        <fullName evidence="3">Uncharacterized protein LOC101493792</fullName>
    </submittedName>
</protein>
<dbReference type="RefSeq" id="XP_004490133.1">
    <property type="nucleotide sequence ID" value="XM_004490076.3"/>
</dbReference>
<dbReference type="OrthoDB" id="630817at2759"/>
<feature type="compositionally biased region" description="Basic residues" evidence="1">
    <location>
        <begin position="928"/>
        <end position="939"/>
    </location>
</feature>
<reference evidence="3" key="2">
    <citation type="submission" date="2025-08" db="UniProtKB">
        <authorList>
            <consortium name="RefSeq"/>
        </authorList>
    </citation>
    <scope>IDENTIFICATION</scope>
    <source>
        <tissue evidence="3">Etiolated seedlings</tissue>
    </source>
</reference>
<feature type="region of interest" description="Disordered" evidence="1">
    <location>
        <begin position="921"/>
        <end position="944"/>
    </location>
</feature>
<name>A0A1S2XJ54_CICAR</name>
<evidence type="ECO:0000313" key="3">
    <source>
        <dbReference type="RefSeq" id="XP_004490133.1"/>
    </source>
</evidence>
<dbReference type="Proteomes" id="UP000087171">
    <property type="component" value="Chromosome Ca2"/>
</dbReference>
<dbReference type="STRING" id="3827.A0A1S2XJ54"/>
<feature type="region of interest" description="Disordered" evidence="1">
    <location>
        <begin position="970"/>
        <end position="1015"/>
    </location>
</feature>
<feature type="region of interest" description="Disordered" evidence="1">
    <location>
        <begin position="1034"/>
        <end position="1059"/>
    </location>
</feature>
<keyword evidence="2" id="KW-1185">Reference proteome</keyword>
<organism evidence="2 3">
    <name type="scientific">Cicer arietinum</name>
    <name type="common">Chickpea</name>
    <name type="synonym">Garbanzo</name>
    <dbReference type="NCBI Taxonomy" id="3827"/>
    <lineage>
        <taxon>Eukaryota</taxon>
        <taxon>Viridiplantae</taxon>
        <taxon>Streptophyta</taxon>
        <taxon>Embryophyta</taxon>
        <taxon>Tracheophyta</taxon>
        <taxon>Spermatophyta</taxon>
        <taxon>Magnoliopsida</taxon>
        <taxon>eudicotyledons</taxon>
        <taxon>Gunneridae</taxon>
        <taxon>Pentapetalae</taxon>
        <taxon>rosids</taxon>
        <taxon>fabids</taxon>
        <taxon>Fabales</taxon>
        <taxon>Fabaceae</taxon>
        <taxon>Papilionoideae</taxon>
        <taxon>50 kb inversion clade</taxon>
        <taxon>NPAAA clade</taxon>
        <taxon>Hologalegina</taxon>
        <taxon>IRL clade</taxon>
        <taxon>Cicereae</taxon>
        <taxon>Cicer</taxon>
    </lineage>
</organism>
<dbReference type="KEGG" id="cam:101493792"/>
<dbReference type="PANTHER" id="PTHR33167">
    <property type="entry name" value="TRANSCRIPTION FACTOR, PUTATIVE (DUF863)-RELATED"/>
    <property type="match status" value="1"/>
</dbReference>
<evidence type="ECO:0000313" key="2">
    <source>
        <dbReference type="Proteomes" id="UP000087171"/>
    </source>
</evidence>
<proteinExistence type="predicted"/>
<reference evidence="2" key="1">
    <citation type="journal article" date="2013" name="Nat. Biotechnol.">
        <title>Draft genome sequence of chickpea (Cicer arietinum) provides a resource for trait improvement.</title>
        <authorList>
            <person name="Varshney R.K."/>
            <person name="Song C."/>
            <person name="Saxena R.K."/>
            <person name="Azam S."/>
            <person name="Yu S."/>
            <person name="Sharpe A.G."/>
            <person name="Cannon S."/>
            <person name="Baek J."/>
            <person name="Rosen B.D."/>
            <person name="Tar'an B."/>
            <person name="Millan T."/>
            <person name="Zhang X."/>
            <person name="Ramsay L.D."/>
            <person name="Iwata A."/>
            <person name="Wang Y."/>
            <person name="Nelson W."/>
            <person name="Farmer A.D."/>
            <person name="Gaur P.M."/>
            <person name="Soderlund C."/>
            <person name="Penmetsa R.V."/>
            <person name="Xu C."/>
            <person name="Bharti A.K."/>
            <person name="He W."/>
            <person name="Winter P."/>
            <person name="Zhao S."/>
            <person name="Hane J.K."/>
            <person name="Carrasquilla-Garcia N."/>
            <person name="Condie J.A."/>
            <person name="Upadhyaya H.D."/>
            <person name="Luo M.C."/>
            <person name="Thudi M."/>
            <person name="Gowda C.L."/>
            <person name="Singh N.P."/>
            <person name="Lichtenzveig J."/>
            <person name="Gali K.K."/>
            <person name="Rubio J."/>
            <person name="Nadarajan N."/>
            <person name="Dolezel J."/>
            <person name="Bansal K.C."/>
            <person name="Xu X."/>
            <person name="Edwards D."/>
            <person name="Zhang G."/>
            <person name="Kahl G."/>
            <person name="Gil J."/>
            <person name="Singh K.B."/>
            <person name="Datta S.K."/>
            <person name="Jackson S.A."/>
            <person name="Wang J."/>
            <person name="Cook D.R."/>
        </authorList>
    </citation>
    <scope>NUCLEOTIDE SEQUENCE [LARGE SCALE GENOMIC DNA]</scope>
    <source>
        <strain evidence="2">cv. CDC Frontier</strain>
    </source>
</reference>
<dbReference type="AlphaFoldDB" id="A0A1S2XJ54"/>
<dbReference type="eggNOG" id="ENOG502QQQ0">
    <property type="taxonomic scope" value="Eukaryota"/>
</dbReference>
<feature type="compositionally biased region" description="Polar residues" evidence="1">
    <location>
        <begin position="973"/>
        <end position="982"/>
    </location>
</feature>
<dbReference type="PaxDb" id="3827-XP_004490133.1"/>